<dbReference type="PANTHER" id="PTHR30576:SF10">
    <property type="entry name" value="SLL5057 PROTEIN"/>
    <property type="match status" value="1"/>
</dbReference>
<dbReference type="EMBL" id="CP002628">
    <property type="protein sequence ID" value="AEB07301.1"/>
    <property type="molecule type" value="Genomic_DNA"/>
</dbReference>
<keyword evidence="2" id="KW-1133">Transmembrane helix</keyword>
<dbReference type="HOGENOM" id="CLU_805893_0_0_11"/>
<gene>
    <name evidence="4" type="ordered locus">Corgl_1198</name>
</gene>
<feature type="transmembrane region" description="Helical" evidence="2">
    <location>
        <begin position="148"/>
        <end position="174"/>
    </location>
</feature>
<dbReference type="PANTHER" id="PTHR30576">
    <property type="entry name" value="COLANIC BIOSYNTHESIS UDP-GLUCOSE LIPID CARRIER TRANSFERASE"/>
    <property type="match status" value="1"/>
</dbReference>
<keyword evidence="4" id="KW-0808">Transferase</keyword>
<keyword evidence="5" id="KW-1185">Reference proteome</keyword>
<organism evidence="4 5">
    <name type="scientific">Coriobacterium glomerans (strain ATCC 49209 / DSM 20642 / JCM 10262 / PW2)</name>
    <dbReference type="NCBI Taxonomy" id="700015"/>
    <lineage>
        <taxon>Bacteria</taxon>
        <taxon>Bacillati</taxon>
        <taxon>Actinomycetota</taxon>
        <taxon>Coriobacteriia</taxon>
        <taxon>Coriobacteriales</taxon>
        <taxon>Coriobacteriaceae</taxon>
        <taxon>Coriobacterium</taxon>
    </lineage>
</organism>
<proteinExistence type="inferred from homology"/>
<feature type="domain" description="Bacterial sugar transferase" evidence="3">
    <location>
        <begin position="146"/>
        <end position="338"/>
    </location>
</feature>
<sequence>MNDRQEKNMKKAAEQLKLAGISSENESTISRESIQDSNVAVKPAKQAKVHDVIVTLNNSNNLAAETGTAQRTVISIKGEAAAQSTLELKTADIKSSSSKVFHSDSTPGTDAPLAGTRKRLLYDNAPNLIQCLRAWGDQRICYLIIKRVFDICFSLFVVIVLLVPALILCLIIRFDSPGFPLYSQKRIGKIDRNGHSRTFTMWKFRSMCKGADSMLGNLSDKNEVKGPMFKMSQDPRVTRVGRFIRKHSIDELPQFLNVISGDMSVVGPRPPLPGEVEQYDEWAMQRLTVKPGITGPWQVGGRSNVDFDDMVRLDLGYIAKRSLHTDLVLVAQTIAVIFSGMGAV</sequence>
<dbReference type="Proteomes" id="UP000006851">
    <property type="component" value="Chromosome"/>
</dbReference>
<evidence type="ECO:0000256" key="1">
    <source>
        <dbReference type="ARBA" id="ARBA00006464"/>
    </source>
</evidence>
<accession>F2N8B8</accession>
<dbReference type="eggNOG" id="COG2148">
    <property type="taxonomic scope" value="Bacteria"/>
</dbReference>
<name>F2N8B8_CORGP</name>
<protein>
    <submittedName>
        <fullName evidence="4">Undecaprenyl-phosphate galactose phosphotransferase</fullName>
        <ecNumber evidence="4">2.7.8.6</ecNumber>
    </submittedName>
</protein>
<evidence type="ECO:0000256" key="2">
    <source>
        <dbReference type="SAM" id="Phobius"/>
    </source>
</evidence>
<dbReference type="Pfam" id="PF02397">
    <property type="entry name" value="Bac_transf"/>
    <property type="match status" value="1"/>
</dbReference>
<dbReference type="KEGG" id="cgo:Corgl_1198"/>
<evidence type="ECO:0000313" key="5">
    <source>
        <dbReference type="Proteomes" id="UP000006851"/>
    </source>
</evidence>
<keyword evidence="2" id="KW-0472">Membrane</keyword>
<dbReference type="InterPro" id="IPR003362">
    <property type="entry name" value="Bact_transf"/>
</dbReference>
<evidence type="ECO:0000313" key="4">
    <source>
        <dbReference type="EMBL" id="AEB07301.1"/>
    </source>
</evidence>
<dbReference type="AlphaFoldDB" id="F2N8B8"/>
<comment type="similarity">
    <text evidence="1">Belongs to the bacterial sugar transferase family.</text>
</comment>
<dbReference type="EC" id="2.7.8.6" evidence="4"/>
<dbReference type="GO" id="GO:0047360">
    <property type="term" value="F:undecaprenyl-phosphate galactose phosphotransferase activity"/>
    <property type="evidence" value="ECO:0007669"/>
    <property type="project" value="UniProtKB-EC"/>
</dbReference>
<dbReference type="STRING" id="700015.Corgl_1198"/>
<dbReference type="RefSeq" id="WP_013709044.1">
    <property type="nucleotide sequence ID" value="NC_015389.1"/>
</dbReference>
<reference evidence="5" key="1">
    <citation type="journal article" date="2013" name="Stand. Genomic Sci.">
        <title>Complete genome sequence of Coriobacterium glomerans type strain (PW2(T)) from the midgut of Pyrrhocoris apterus L. (red soldier bug).</title>
        <authorList>
            <person name="Stackebrandt E."/>
            <person name="Zeytun A."/>
            <person name="Lapidus A."/>
            <person name="Nolan M."/>
            <person name="Lucas S."/>
            <person name="Hammon N."/>
            <person name="Deshpande S."/>
            <person name="Cheng J.F."/>
            <person name="Tapia R."/>
            <person name="Goodwin L.A."/>
            <person name="Pitluck S."/>
            <person name="Liolios K."/>
            <person name="Pagani I."/>
            <person name="Ivanova N."/>
            <person name="Mavromatis K."/>
            <person name="Mikhailova N."/>
            <person name="Huntemann M."/>
            <person name="Pati A."/>
            <person name="Chen A."/>
            <person name="Palaniappan K."/>
            <person name="Chang Y.J."/>
            <person name="Land M."/>
            <person name="Hauser L."/>
            <person name="Rohde M."/>
            <person name="Pukall R."/>
            <person name="Goker M."/>
            <person name="Detter J.C."/>
            <person name="Woyke T."/>
            <person name="Bristow J."/>
            <person name="Eisen J.A."/>
            <person name="Markowitz V."/>
            <person name="Hugenholtz P."/>
            <person name="Kyrpides N.C."/>
            <person name="Klenk H.P."/>
        </authorList>
    </citation>
    <scope>NUCLEOTIDE SEQUENCE</scope>
    <source>
        <strain evidence="5">ATCC 49209 / DSM 20642 / JCM 10262 / PW2</strain>
    </source>
</reference>
<keyword evidence="2" id="KW-0812">Transmembrane</keyword>
<evidence type="ECO:0000259" key="3">
    <source>
        <dbReference type="Pfam" id="PF02397"/>
    </source>
</evidence>